<dbReference type="Proteomes" id="UP000814033">
    <property type="component" value="Unassembled WGS sequence"/>
</dbReference>
<dbReference type="EMBL" id="MU276254">
    <property type="protein sequence ID" value="KAI0039865.1"/>
    <property type="molecule type" value="Genomic_DNA"/>
</dbReference>
<name>A0ACB8R6X3_9AGAM</name>
<keyword evidence="2" id="KW-1185">Reference proteome</keyword>
<reference evidence="1" key="2">
    <citation type="journal article" date="2022" name="New Phytol.">
        <title>Evolutionary transition to the ectomycorrhizal habit in the genomes of a hyperdiverse lineage of mushroom-forming fungi.</title>
        <authorList>
            <person name="Looney B."/>
            <person name="Miyauchi S."/>
            <person name="Morin E."/>
            <person name="Drula E."/>
            <person name="Courty P.E."/>
            <person name="Kohler A."/>
            <person name="Kuo A."/>
            <person name="LaButti K."/>
            <person name="Pangilinan J."/>
            <person name="Lipzen A."/>
            <person name="Riley R."/>
            <person name="Andreopoulos W."/>
            <person name="He G."/>
            <person name="Johnson J."/>
            <person name="Nolan M."/>
            <person name="Tritt A."/>
            <person name="Barry K.W."/>
            <person name="Grigoriev I.V."/>
            <person name="Nagy L.G."/>
            <person name="Hibbett D."/>
            <person name="Henrissat B."/>
            <person name="Matheny P.B."/>
            <person name="Labbe J."/>
            <person name="Martin F.M."/>
        </authorList>
    </citation>
    <scope>NUCLEOTIDE SEQUENCE</scope>
    <source>
        <strain evidence="1">FP105234-sp</strain>
    </source>
</reference>
<sequence>MYPTHAPPQQSHGLWNLHNRYPSAQAQQQRPHQSQSAPVVPNTAAHPRQPAAPAPAAAQHAPHPYYPPPPPAPPGVNPQHWQNGQWRYNGPAPASAPVPAPAPQGPPGAGAGAVAHPTMVGWNIPHGWGIPAQYYYPAQKRPEENYWDTQLSDNGLKLEGMEIRNANEGERTRGVGNAPPHTPWTWVPRELDADPETNANTDANARPQQQQPPIPNGMPPQIPGQPYRPPASMSYFSVPGQNQQQGQQQHVPPPTLPPPAQYSQQPQVQASQRQQLQAHATHPQSFASSQAQQQNSNSIQRAHTLPAPVARQPESFTEVKQLRTTFSPAIIRTPLHYRQGSSTASASASASSSARQNGIYSPALTASANTRSADRAQSHPAPSQPTSNYASNAAGLARQHSAPAPILSREAAGGPGNSIAHLSHFAEEPDDMGILSPLVGALPAVVPEVSSSESSSSSTVTDGSDDTTTGTGPTPSHPRSAHLQAAHLQSAHPQYAYIPSPVTPRRDLGPRSRARTPDTESESSSSESESEAVVRRRREREREQQRERSTYRSSRSMPRPRSRTRSRTPSRSPPGQPQFRPRGASVRPSPIAPGPYTPSPKYPPSPVYTPPTSYRPNYTPPSAGRASRAGPLPAPPTSSYAVATHSSLPPPQQATPPAGTFRARVRYGYWNKRGDFLTPDMYVVYAPQERANPAELAGYPSPTEGYRDHTGAFLRYEANRLELAESLPRHGRPPVLPYERFITYVYI</sequence>
<gene>
    <name evidence="1" type="ORF">FA95DRAFT_1684087</name>
</gene>
<accession>A0ACB8R6X3</accession>
<protein>
    <submittedName>
        <fullName evidence="1">Uncharacterized protein</fullName>
    </submittedName>
</protein>
<reference evidence="1" key="1">
    <citation type="submission" date="2021-02" db="EMBL/GenBank/DDBJ databases">
        <authorList>
            <consortium name="DOE Joint Genome Institute"/>
            <person name="Ahrendt S."/>
            <person name="Looney B.P."/>
            <person name="Miyauchi S."/>
            <person name="Morin E."/>
            <person name="Drula E."/>
            <person name="Courty P.E."/>
            <person name="Chicoki N."/>
            <person name="Fauchery L."/>
            <person name="Kohler A."/>
            <person name="Kuo A."/>
            <person name="Labutti K."/>
            <person name="Pangilinan J."/>
            <person name="Lipzen A."/>
            <person name="Riley R."/>
            <person name="Andreopoulos W."/>
            <person name="He G."/>
            <person name="Johnson J."/>
            <person name="Barry K.W."/>
            <person name="Grigoriev I.V."/>
            <person name="Nagy L."/>
            <person name="Hibbett D."/>
            <person name="Henrissat B."/>
            <person name="Matheny P.B."/>
            <person name="Labbe J."/>
            <person name="Martin F."/>
        </authorList>
    </citation>
    <scope>NUCLEOTIDE SEQUENCE</scope>
    <source>
        <strain evidence="1">FP105234-sp</strain>
    </source>
</reference>
<organism evidence="1 2">
    <name type="scientific">Auriscalpium vulgare</name>
    <dbReference type="NCBI Taxonomy" id="40419"/>
    <lineage>
        <taxon>Eukaryota</taxon>
        <taxon>Fungi</taxon>
        <taxon>Dikarya</taxon>
        <taxon>Basidiomycota</taxon>
        <taxon>Agaricomycotina</taxon>
        <taxon>Agaricomycetes</taxon>
        <taxon>Russulales</taxon>
        <taxon>Auriscalpiaceae</taxon>
        <taxon>Auriscalpium</taxon>
    </lineage>
</organism>
<proteinExistence type="predicted"/>
<evidence type="ECO:0000313" key="1">
    <source>
        <dbReference type="EMBL" id="KAI0039865.1"/>
    </source>
</evidence>
<comment type="caution">
    <text evidence="1">The sequence shown here is derived from an EMBL/GenBank/DDBJ whole genome shotgun (WGS) entry which is preliminary data.</text>
</comment>
<evidence type="ECO:0000313" key="2">
    <source>
        <dbReference type="Proteomes" id="UP000814033"/>
    </source>
</evidence>